<evidence type="ECO:0000256" key="4">
    <source>
        <dbReference type="ARBA" id="ARBA00023125"/>
    </source>
</evidence>
<dbReference type="GO" id="GO:0016987">
    <property type="term" value="F:sigma factor activity"/>
    <property type="evidence" value="ECO:0007669"/>
    <property type="project" value="UniProtKB-KW"/>
</dbReference>
<dbReference type="InterPro" id="IPR039425">
    <property type="entry name" value="RNA_pol_sigma-70-like"/>
</dbReference>
<dbReference type="Pfam" id="PF04542">
    <property type="entry name" value="Sigma70_r2"/>
    <property type="match status" value="1"/>
</dbReference>
<evidence type="ECO:0000259" key="6">
    <source>
        <dbReference type="Pfam" id="PF04542"/>
    </source>
</evidence>
<evidence type="ECO:0000313" key="8">
    <source>
        <dbReference type="EMBL" id="OCL31512.1"/>
    </source>
</evidence>
<dbReference type="Gene3D" id="1.10.1740.10">
    <property type="match status" value="1"/>
</dbReference>
<keyword evidence="2" id="KW-0805">Transcription regulation</keyword>
<dbReference type="SUPFAM" id="SSF88946">
    <property type="entry name" value="Sigma2 domain of RNA polymerase sigma factors"/>
    <property type="match status" value="1"/>
</dbReference>
<comment type="similarity">
    <text evidence="1">Belongs to the sigma-70 factor family. ECF subfamily.</text>
</comment>
<evidence type="ECO:0000256" key="3">
    <source>
        <dbReference type="ARBA" id="ARBA00023082"/>
    </source>
</evidence>
<dbReference type="GO" id="GO:0006352">
    <property type="term" value="P:DNA-templated transcription initiation"/>
    <property type="evidence" value="ECO:0007669"/>
    <property type="project" value="InterPro"/>
</dbReference>
<name>A0A1C0AHM7_9ACTN</name>
<dbReference type="InterPro" id="IPR007627">
    <property type="entry name" value="RNA_pol_sigma70_r2"/>
</dbReference>
<dbReference type="Proteomes" id="UP000093501">
    <property type="component" value="Unassembled WGS sequence"/>
</dbReference>
<sequence length="170" mass="19257">MERIALREGVSVSTSFDAWVVSSQPKLLAYAYLLCADREEARDVVQDVYSRLVRRYDRLADDGGIDAYARRSVTNEVASRRRRRRPVTVPLISEPAVAAVADRVPDRMLAWRLCQELPTAQRAAVVLRFFDDASYAEIGRILGMPEATARSHVHRALAALRERLTEEDSR</sequence>
<keyword evidence="4" id="KW-0238">DNA-binding</keyword>
<feature type="domain" description="RNA polymerase sigma factor 70 region 4 type 2" evidence="7">
    <location>
        <begin position="111"/>
        <end position="160"/>
    </location>
</feature>
<dbReference type="PANTHER" id="PTHR43133">
    <property type="entry name" value="RNA POLYMERASE ECF-TYPE SIGMA FACTO"/>
    <property type="match status" value="1"/>
</dbReference>
<reference evidence="9" key="1">
    <citation type="submission" date="2016-07" db="EMBL/GenBank/DDBJ databases">
        <authorList>
            <person name="Florea S."/>
            <person name="Webb J.S."/>
            <person name="Jaromczyk J."/>
            <person name="Schardl C.L."/>
        </authorList>
    </citation>
    <scope>NUCLEOTIDE SEQUENCE [LARGE SCALE GENOMIC DNA]</scope>
    <source>
        <strain evidence="9">IPBSL-7</strain>
    </source>
</reference>
<gene>
    <name evidence="8" type="ORF">BCR15_10025</name>
</gene>
<dbReference type="InterPro" id="IPR013325">
    <property type="entry name" value="RNA_pol_sigma_r2"/>
</dbReference>
<evidence type="ECO:0000256" key="1">
    <source>
        <dbReference type="ARBA" id="ARBA00010641"/>
    </source>
</evidence>
<evidence type="ECO:0000259" key="7">
    <source>
        <dbReference type="Pfam" id="PF08281"/>
    </source>
</evidence>
<evidence type="ECO:0000256" key="5">
    <source>
        <dbReference type="ARBA" id="ARBA00023163"/>
    </source>
</evidence>
<accession>A0A1C0AHM7</accession>
<dbReference type="Pfam" id="PF08281">
    <property type="entry name" value="Sigma70_r4_2"/>
    <property type="match status" value="1"/>
</dbReference>
<dbReference type="SUPFAM" id="SSF88659">
    <property type="entry name" value="Sigma3 and sigma4 domains of RNA polymerase sigma factors"/>
    <property type="match status" value="1"/>
</dbReference>
<dbReference type="GO" id="GO:0003677">
    <property type="term" value="F:DNA binding"/>
    <property type="evidence" value="ECO:0007669"/>
    <property type="project" value="UniProtKB-KW"/>
</dbReference>
<dbReference type="EMBL" id="MBQD01000026">
    <property type="protein sequence ID" value="OCL31512.1"/>
    <property type="molecule type" value="Genomic_DNA"/>
</dbReference>
<dbReference type="InterPro" id="IPR036388">
    <property type="entry name" value="WH-like_DNA-bd_sf"/>
</dbReference>
<dbReference type="InterPro" id="IPR013324">
    <property type="entry name" value="RNA_pol_sigma_r3/r4-like"/>
</dbReference>
<dbReference type="InterPro" id="IPR013249">
    <property type="entry name" value="RNA_pol_sigma70_r4_t2"/>
</dbReference>
<feature type="domain" description="RNA polymerase sigma-70 region 2" evidence="6">
    <location>
        <begin position="22"/>
        <end position="85"/>
    </location>
</feature>
<evidence type="ECO:0000313" key="9">
    <source>
        <dbReference type="Proteomes" id="UP000093501"/>
    </source>
</evidence>
<keyword evidence="9" id="KW-1185">Reference proteome</keyword>
<dbReference type="CDD" id="cd06171">
    <property type="entry name" value="Sigma70_r4"/>
    <property type="match status" value="1"/>
</dbReference>
<dbReference type="InterPro" id="IPR014284">
    <property type="entry name" value="RNA_pol_sigma-70_dom"/>
</dbReference>
<organism evidence="8 9">
    <name type="scientific">Tessaracoccus lapidicaptus</name>
    <dbReference type="NCBI Taxonomy" id="1427523"/>
    <lineage>
        <taxon>Bacteria</taxon>
        <taxon>Bacillati</taxon>
        <taxon>Actinomycetota</taxon>
        <taxon>Actinomycetes</taxon>
        <taxon>Propionibacteriales</taxon>
        <taxon>Propionibacteriaceae</taxon>
        <taxon>Tessaracoccus</taxon>
    </lineage>
</organism>
<evidence type="ECO:0000256" key="2">
    <source>
        <dbReference type="ARBA" id="ARBA00023015"/>
    </source>
</evidence>
<keyword evidence="5" id="KW-0804">Transcription</keyword>
<dbReference type="AlphaFoldDB" id="A0A1C0AHM7"/>
<dbReference type="Gene3D" id="1.10.10.10">
    <property type="entry name" value="Winged helix-like DNA-binding domain superfamily/Winged helix DNA-binding domain"/>
    <property type="match status" value="1"/>
</dbReference>
<proteinExistence type="inferred from homology"/>
<dbReference type="PANTHER" id="PTHR43133:SF50">
    <property type="entry name" value="ECF RNA POLYMERASE SIGMA FACTOR SIGM"/>
    <property type="match status" value="1"/>
</dbReference>
<evidence type="ECO:0008006" key="10">
    <source>
        <dbReference type="Google" id="ProtNLM"/>
    </source>
</evidence>
<protein>
    <recommendedName>
        <fullName evidence="10">RNA polymerase sigma factor 70 region 4 type 2 domain-containing protein</fullName>
    </recommendedName>
</protein>
<comment type="caution">
    <text evidence="8">The sequence shown here is derived from an EMBL/GenBank/DDBJ whole genome shotgun (WGS) entry which is preliminary data.</text>
</comment>
<dbReference type="NCBIfam" id="TIGR02937">
    <property type="entry name" value="sigma70-ECF"/>
    <property type="match status" value="1"/>
</dbReference>
<keyword evidence="3" id="KW-0731">Sigma factor</keyword>